<proteinExistence type="predicted"/>
<name>A0ABW4EC65_9RHOB</name>
<evidence type="ECO:0000313" key="2">
    <source>
        <dbReference type="Proteomes" id="UP001597186"/>
    </source>
</evidence>
<gene>
    <name evidence="1" type="ORF">ACFTOW_02085</name>
</gene>
<organism evidence="1 2">
    <name type="scientific">Lacimonas salitolerans</name>
    <dbReference type="NCBI Taxonomy" id="1323750"/>
    <lineage>
        <taxon>Bacteria</taxon>
        <taxon>Pseudomonadati</taxon>
        <taxon>Pseudomonadota</taxon>
        <taxon>Alphaproteobacteria</taxon>
        <taxon>Rhodobacterales</taxon>
        <taxon>Paracoccaceae</taxon>
        <taxon>Lacimonas</taxon>
    </lineage>
</organism>
<sequence length="126" mass="14299">MGKLFELCRKQDSLHKAWRRIRANGARSKSEETRSAIEDFDRTANRDILRIQRRLREGTFEFDPQKGVLKSKSSGGKRGIVMASVHNRIVERALLDTLQEKVEVARQAGIQKSSFGGVPDRSVPHV</sequence>
<keyword evidence="2" id="KW-1185">Reference proteome</keyword>
<protein>
    <recommendedName>
        <fullName evidence="3">Reverse transcriptase (RNA-dependent DNA polymerase)</fullName>
    </recommendedName>
</protein>
<dbReference type="Proteomes" id="UP001597186">
    <property type="component" value="Unassembled WGS sequence"/>
</dbReference>
<reference evidence="2" key="1">
    <citation type="journal article" date="2019" name="Int. J. Syst. Evol. Microbiol.">
        <title>The Global Catalogue of Microorganisms (GCM) 10K type strain sequencing project: providing services to taxonomists for standard genome sequencing and annotation.</title>
        <authorList>
            <consortium name="The Broad Institute Genomics Platform"/>
            <consortium name="The Broad Institute Genome Sequencing Center for Infectious Disease"/>
            <person name="Wu L."/>
            <person name="Ma J."/>
        </authorList>
    </citation>
    <scope>NUCLEOTIDE SEQUENCE [LARGE SCALE GENOMIC DNA]</scope>
    <source>
        <strain evidence="2">CGMCC 1.12477</strain>
    </source>
</reference>
<evidence type="ECO:0000313" key="1">
    <source>
        <dbReference type="EMBL" id="MFD1508196.1"/>
    </source>
</evidence>
<comment type="caution">
    <text evidence="1">The sequence shown here is derived from an EMBL/GenBank/DDBJ whole genome shotgun (WGS) entry which is preliminary data.</text>
</comment>
<accession>A0ABW4EC65</accession>
<dbReference type="EMBL" id="JBHUDD010000022">
    <property type="protein sequence ID" value="MFD1508196.1"/>
    <property type="molecule type" value="Genomic_DNA"/>
</dbReference>
<evidence type="ECO:0008006" key="3">
    <source>
        <dbReference type="Google" id="ProtNLM"/>
    </source>
</evidence>